<dbReference type="AlphaFoldDB" id="A0A1B7XLB2"/>
<dbReference type="PROSITE" id="PS50005">
    <property type="entry name" value="TPR"/>
    <property type="match status" value="1"/>
</dbReference>
<name>A0A1B7XLB2_9BACT</name>
<accession>A0A1B7XLB2</accession>
<keyword evidence="5" id="KW-0411">Iron-sulfur</keyword>
<dbReference type="OrthoDB" id="9782387at2"/>
<dbReference type="InterPro" id="IPR007197">
    <property type="entry name" value="rSAM"/>
</dbReference>
<dbReference type="InterPro" id="IPR013785">
    <property type="entry name" value="Aldolase_TIM"/>
</dbReference>
<dbReference type="EMBL" id="JXMS01000003">
    <property type="protein sequence ID" value="OBQ56294.1"/>
    <property type="molecule type" value="Genomic_DNA"/>
</dbReference>
<dbReference type="GO" id="GO:0051536">
    <property type="term" value="F:iron-sulfur cluster binding"/>
    <property type="evidence" value="ECO:0007669"/>
    <property type="project" value="UniProtKB-KW"/>
</dbReference>
<dbReference type="STRING" id="1560234.SP90_03010"/>
<keyword evidence="6" id="KW-0802">TPR repeat</keyword>
<feature type="repeat" description="TPR" evidence="6">
    <location>
        <begin position="305"/>
        <end position="338"/>
    </location>
</feature>
<evidence type="ECO:0000256" key="5">
    <source>
        <dbReference type="ARBA" id="ARBA00023014"/>
    </source>
</evidence>
<dbReference type="Proteomes" id="UP000091979">
    <property type="component" value="Unassembled WGS sequence"/>
</dbReference>
<dbReference type="Gene3D" id="3.20.20.70">
    <property type="entry name" value="Aldolase class I"/>
    <property type="match status" value="1"/>
</dbReference>
<keyword evidence="4" id="KW-0408">Iron</keyword>
<reference evidence="8 9" key="1">
    <citation type="submission" date="2015-01" db="EMBL/GenBank/DDBJ databases">
        <title>Desulfovibrio sp. JC271 draft genome sequence.</title>
        <authorList>
            <person name="Shivani Y."/>
            <person name="Subhash Y."/>
            <person name="Sasikala C."/>
            <person name="Ramana C.V."/>
        </authorList>
    </citation>
    <scope>NUCLEOTIDE SEQUENCE [LARGE SCALE GENOMIC DNA]</scope>
    <source>
        <strain evidence="8 9">JC271</strain>
    </source>
</reference>
<protein>
    <submittedName>
        <fullName evidence="8">Radical SAM protein</fullName>
    </submittedName>
</protein>
<dbReference type="SUPFAM" id="SSF48452">
    <property type="entry name" value="TPR-like"/>
    <property type="match status" value="1"/>
</dbReference>
<evidence type="ECO:0000256" key="4">
    <source>
        <dbReference type="ARBA" id="ARBA00023004"/>
    </source>
</evidence>
<keyword evidence="2" id="KW-0949">S-adenosyl-L-methionine</keyword>
<evidence type="ECO:0000313" key="9">
    <source>
        <dbReference type="Proteomes" id="UP000091979"/>
    </source>
</evidence>
<keyword evidence="3" id="KW-0479">Metal-binding</keyword>
<evidence type="ECO:0000259" key="7">
    <source>
        <dbReference type="PROSITE" id="PS51918"/>
    </source>
</evidence>
<dbReference type="GO" id="GO:0003824">
    <property type="term" value="F:catalytic activity"/>
    <property type="evidence" value="ECO:0007669"/>
    <property type="project" value="InterPro"/>
</dbReference>
<organism evidence="8 9">
    <name type="scientific">Halodesulfovibrio spirochaetisodalis</name>
    <dbReference type="NCBI Taxonomy" id="1560234"/>
    <lineage>
        <taxon>Bacteria</taxon>
        <taxon>Pseudomonadati</taxon>
        <taxon>Thermodesulfobacteriota</taxon>
        <taxon>Desulfovibrionia</taxon>
        <taxon>Desulfovibrionales</taxon>
        <taxon>Desulfovibrionaceae</taxon>
        <taxon>Halodesulfovibrio</taxon>
    </lineage>
</organism>
<evidence type="ECO:0000256" key="3">
    <source>
        <dbReference type="ARBA" id="ARBA00022723"/>
    </source>
</evidence>
<dbReference type="Gene3D" id="1.25.40.10">
    <property type="entry name" value="Tetratricopeptide repeat domain"/>
    <property type="match status" value="1"/>
</dbReference>
<proteinExistence type="predicted"/>
<comment type="cofactor">
    <cofactor evidence="1">
        <name>[4Fe-4S] cluster</name>
        <dbReference type="ChEBI" id="CHEBI:49883"/>
    </cofactor>
</comment>
<evidence type="ECO:0000256" key="6">
    <source>
        <dbReference type="PROSITE-ProRule" id="PRU00339"/>
    </source>
</evidence>
<dbReference type="PROSITE" id="PS51918">
    <property type="entry name" value="RADICAL_SAM"/>
    <property type="match status" value="1"/>
</dbReference>
<dbReference type="CDD" id="cd01335">
    <property type="entry name" value="Radical_SAM"/>
    <property type="match status" value="1"/>
</dbReference>
<dbReference type="InterPro" id="IPR019734">
    <property type="entry name" value="TPR_rpt"/>
</dbReference>
<dbReference type="RefSeq" id="WP_066852408.1">
    <property type="nucleotide sequence ID" value="NZ_JXMS01000003.1"/>
</dbReference>
<dbReference type="InterPro" id="IPR050377">
    <property type="entry name" value="Radical_SAM_PqqE_MftC-like"/>
</dbReference>
<sequence>MLNYNKSMIWNMTRNCNFQCSYCYFPHTNEKIRNPISAETLLEFLNRNHDKWLVGMTGGEPFLYPEFVSLCKEITQKHYIGIDTNLSLSKQINEFAKTISPQSVNDIYASLHIEEREKRNAIPAFIENYHILADAGFTIKVNYVLHPSMEQRYPDDVAFFSKHGVPITPRPFKGVHNGLTYPQNYSAEIKNIFTEHPAAGIKMVFNFRGVDCLSGHSFIRMEPDGTIFRCPGDRTVLGNIHDQVTLNSSATPCAVDRCPCQGVNYVDLNPAEGWFIEGIRSFLTGASNSASHAFRQTLLYDSEHSSALNNMGVLACETNDYAHARRLFEQAHTVHPHLSRYKENITLLDTIISEQQVPPLSPELSEIVRPSATTPEHLAATGQAIPMPQKE</sequence>
<dbReference type="PANTHER" id="PTHR11228">
    <property type="entry name" value="RADICAL SAM DOMAIN PROTEIN"/>
    <property type="match status" value="1"/>
</dbReference>
<dbReference type="SUPFAM" id="SSF102114">
    <property type="entry name" value="Radical SAM enzymes"/>
    <property type="match status" value="1"/>
</dbReference>
<dbReference type="SFLD" id="SFLDG01067">
    <property type="entry name" value="SPASM/twitch_domain_containing"/>
    <property type="match status" value="1"/>
</dbReference>
<evidence type="ECO:0000256" key="1">
    <source>
        <dbReference type="ARBA" id="ARBA00001966"/>
    </source>
</evidence>
<gene>
    <name evidence="8" type="ORF">SP90_03010</name>
</gene>
<keyword evidence="9" id="KW-1185">Reference proteome</keyword>
<dbReference type="InterPro" id="IPR058240">
    <property type="entry name" value="rSAM_sf"/>
</dbReference>
<dbReference type="SFLD" id="SFLDS00029">
    <property type="entry name" value="Radical_SAM"/>
    <property type="match status" value="1"/>
</dbReference>
<dbReference type="Pfam" id="PF04055">
    <property type="entry name" value="Radical_SAM"/>
    <property type="match status" value="1"/>
</dbReference>
<evidence type="ECO:0000256" key="2">
    <source>
        <dbReference type="ARBA" id="ARBA00022691"/>
    </source>
</evidence>
<dbReference type="GO" id="GO:0046872">
    <property type="term" value="F:metal ion binding"/>
    <property type="evidence" value="ECO:0007669"/>
    <property type="project" value="UniProtKB-KW"/>
</dbReference>
<dbReference type="PANTHER" id="PTHR11228:SF7">
    <property type="entry name" value="PQQA PEPTIDE CYCLASE"/>
    <property type="match status" value="1"/>
</dbReference>
<feature type="domain" description="Radical SAM core" evidence="7">
    <location>
        <begin position="2"/>
        <end position="208"/>
    </location>
</feature>
<comment type="caution">
    <text evidence="8">The sequence shown here is derived from an EMBL/GenBank/DDBJ whole genome shotgun (WGS) entry which is preliminary data.</text>
</comment>
<dbReference type="PATRIC" id="fig|1560234.3.peg.2057"/>
<evidence type="ECO:0000313" key="8">
    <source>
        <dbReference type="EMBL" id="OBQ56294.1"/>
    </source>
</evidence>
<dbReference type="InterPro" id="IPR011990">
    <property type="entry name" value="TPR-like_helical_dom_sf"/>
</dbReference>